<dbReference type="InterPro" id="IPR000595">
    <property type="entry name" value="cNMP-bd_dom"/>
</dbReference>
<feature type="compositionally biased region" description="Polar residues" evidence="4">
    <location>
        <begin position="673"/>
        <end position="683"/>
    </location>
</feature>
<evidence type="ECO:0000256" key="1">
    <source>
        <dbReference type="ARBA" id="ARBA00005753"/>
    </source>
</evidence>
<evidence type="ECO:0000313" key="6">
    <source>
        <dbReference type="EMBL" id="WAQ94937.1"/>
    </source>
</evidence>
<feature type="compositionally biased region" description="Basic residues" evidence="4">
    <location>
        <begin position="648"/>
        <end position="659"/>
    </location>
</feature>
<organism evidence="6 7">
    <name type="scientific">Mya arenaria</name>
    <name type="common">Soft-shell clam</name>
    <dbReference type="NCBI Taxonomy" id="6604"/>
    <lineage>
        <taxon>Eukaryota</taxon>
        <taxon>Metazoa</taxon>
        <taxon>Spiralia</taxon>
        <taxon>Lophotrochozoa</taxon>
        <taxon>Mollusca</taxon>
        <taxon>Bivalvia</taxon>
        <taxon>Autobranchia</taxon>
        <taxon>Heteroconchia</taxon>
        <taxon>Euheterodonta</taxon>
        <taxon>Imparidentia</taxon>
        <taxon>Neoheterodontei</taxon>
        <taxon>Myida</taxon>
        <taxon>Myoidea</taxon>
        <taxon>Myidae</taxon>
        <taxon>Mya</taxon>
    </lineage>
</organism>
<evidence type="ECO:0000256" key="3">
    <source>
        <dbReference type="ARBA" id="ARBA00023149"/>
    </source>
</evidence>
<feature type="compositionally biased region" description="Basic and acidic residues" evidence="4">
    <location>
        <begin position="616"/>
        <end position="647"/>
    </location>
</feature>
<dbReference type="PANTHER" id="PTHR11635">
    <property type="entry name" value="CAMP-DEPENDENT PROTEIN KINASE REGULATORY CHAIN"/>
    <property type="match status" value="1"/>
</dbReference>
<dbReference type="Gene3D" id="2.60.120.10">
    <property type="entry name" value="Jelly Rolls"/>
    <property type="match status" value="2"/>
</dbReference>
<dbReference type="InterPro" id="IPR050503">
    <property type="entry name" value="cAMP-dep_PK_reg_su-like"/>
</dbReference>
<feature type="domain" description="Cyclic nucleotide-binding" evidence="5">
    <location>
        <begin position="86"/>
        <end position="150"/>
    </location>
</feature>
<protein>
    <recommendedName>
        <fullName evidence="5">Cyclic nucleotide-binding domain-containing protein</fullName>
    </recommendedName>
</protein>
<feature type="region of interest" description="Disordered" evidence="4">
    <location>
        <begin position="466"/>
        <end position="575"/>
    </location>
</feature>
<feature type="region of interest" description="Disordered" evidence="4">
    <location>
        <begin position="596"/>
        <end position="723"/>
    </location>
</feature>
<accession>A0ABY7DDW3</accession>
<dbReference type="PROSITE" id="PS50042">
    <property type="entry name" value="CNMP_BINDING_3"/>
    <property type="match status" value="2"/>
</dbReference>
<proteinExistence type="inferred from homology"/>
<evidence type="ECO:0000256" key="2">
    <source>
        <dbReference type="ARBA" id="ARBA00022566"/>
    </source>
</evidence>
<name>A0ABY7DDW3_MYAAR</name>
<comment type="similarity">
    <text evidence="1">Belongs to the cAMP-dependent kinase regulatory chain family.</text>
</comment>
<keyword evidence="3" id="KW-0114">cAMP</keyword>
<evidence type="ECO:0000259" key="5">
    <source>
        <dbReference type="PROSITE" id="PS50042"/>
    </source>
</evidence>
<keyword evidence="2" id="KW-0116">cAMP-binding</keyword>
<gene>
    <name evidence="6" type="ORF">MAR_007408</name>
</gene>
<feature type="region of interest" description="Disordered" evidence="4">
    <location>
        <begin position="1"/>
        <end position="67"/>
    </location>
</feature>
<feature type="compositionally biased region" description="Polar residues" evidence="4">
    <location>
        <begin position="606"/>
        <end position="615"/>
    </location>
</feature>
<evidence type="ECO:0000313" key="7">
    <source>
        <dbReference type="Proteomes" id="UP001164746"/>
    </source>
</evidence>
<reference evidence="6" key="1">
    <citation type="submission" date="2022-11" db="EMBL/GenBank/DDBJ databases">
        <title>Centuries of genome instability and evolution in soft-shell clam transmissible cancer (bioRxiv).</title>
        <authorList>
            <person name="Hart S.F.M."/>
            <person name="Yonemitsu M.A."/>
            <person name="Giersch R.M."/>
            <person name="Beal B.F."/>
            <person name="Arriagada G."/>
            <person name="Davis B.W."/>
            <person name="Ostrander E.A."/>
            <person name="Goff S.P."/>
            <person name="Metzger M.J."/>
        </authorList>
    </citation>
    <scope>NUCLEOTIDE SEQUENCE</scope>
    <source>
        <strain evidence="6">MELC-2E11</strain>
        <tissue evidence="6">Siphon/mantle</tissue>
    </source>
</reference>
<feature type="compositionally biased region" description="Basic and acidic residues" evidence="4">
    <location>
        <begin position="522"/>
        <end position="531"/>
    </location>
</feature>
<keyword evidence="2" id="KW-0547">Nucleotide-binding</keyword>
<evidence type="ECO:0000256" key="4">
    <source>
        <dbReference type="SAM" id="MobiDB-lite"/>
    </source>
</evidence>
<dbReference type="SUPFAM" id="SSF51206">
    <property type="entry name" value="cAMP-binding domain-like"/>
    <property type="match status" value="2"/>
</dbReference>
<feature type="compositionally biased region" description="Basic residues" evidence="4">
    <location>
        <begin position="469"/>
        <end position="482"/>
    </location>
</feature>
<dbReference type="Proteomes" id="UP001164746">
    <property type="component" value="Chromosome 1"/>
</dbReference>
<feature type="compositionally biased region" description="Polar residues" evidence="4">
    <location>
        <begin position="714"/>
        <end position="723"/>
    </location>
</feature>
<keyword evidence="7" id="KW-1185">Reference proteome</keyword>
<feature type="compositionally biased region" description="Basic and acidic residues" evidence="4">
    <location>
        <begin position="504"/>
        <end position="513"/>
    </location>
</feature>
<sequence length="856" mass="96495">MERRSAANKKRAKKPPKAPESEESVLSGMEHGSVNSGELPEVSQAGGVEGREKGATGAEEQEEEASTLLKQPIKLLAPIDRNKFGKFIVKYGQGGSFGEVALVDSASFRNATVVTDEDTDLMVIDQELFDRSLKAEQEAKYAEIREFIDGHPFFKDMSSKLKKLMEMSIRKERYIFDTNIIRQGDPVVGLHFIISGSADISIQPKKHQSQYPHLWPFEAGVDQIAIEFEHLREARRAAIMRKYEDPSVWETKSEELVIRREQGYAAIEKHMKESHISLCSVQTREVLGDIESLMNLGTYIQTVRCTSDTHCFVLDTKNFERLVSNRKANPTTMDVMREYVKSKLATRMRMKQADLIPFLGYLFQKLNEQMLPQAKKVEPFKMSKSIPGADEEVAHLLQYFREGQDVMLLKPIAKLRAQQKIASGKAGDSIKLGSVYRTRVNRKPRSIAQIRESLQQMMEAEVIEMETKKFRKKKPKRKKSPKSPKSDRHHIFNVQETPRTLIGSEKEKQDNGKPRLMGLMEALRKSEKSDAQEPNSPGSDLPPQLMEFKGAAVGSVDASDAENQSEARGRQVPPVFITEASKAEIQLPAIREEKTQEEIILRGGSPTKTPSALDTSRSRFEKPATPKTHRTDASKSPRPHSIKDKTSRKGSGKGNKRSKSLSSTPTPKPDAYNTESSPNAQNEYSKDAVPTLPLLTGSQTSLNQEGVTARTDDTTGSSNKSQGWQTALRFVNERVQDRLTKSLFEEKSAYKDYETSEGSLKLLENRIQAFHIKYGMGQRTKNLPPLKRYKLDSEVDPKPGGRVKVIRQACRFSNAEYLVKDHSHIRHKMVDGGLEFNQVKRKQAIIQQMLKAANYS</sequence>
<dbReference type="InterPro" id="IPR014710">
    <property type="entry name" value="RmlC-like_jellyroll"/>
</dbReference>
<dbReference type="PANTHER" id="PTHR11635:SF152">
    <property type="entry name" value="CAMP-DEPENDENT PROTEIN KINASE TYPE I REGULATORY SUBUNIT-RELATED"/>
    <property type="match status" value="1"/>
</dbReference>
<feature type="domain" description="Cyclic nucleotide-binding" evidence="5">
    <location>
        <begin position="153"/>
        <end position="200"/>
    </location>
</feature>
<dbReference type="InterPro" id="IPR018490">
    <property type="entry name" value="cNMP-bd_dom_sf"/>
</dbReference>
<feature type="compositionally biased region" description="Basic residues" evidence="4">
    <location>
        <begin position="1"/>
        <end position="16"/>
    </location>
</feature>
<feature type="compositionally biased region" description="Polar residues" evidence="4">
    <location>
        <begin position="696"/>
        <end position="706"/>
    </location>
</feature>
<dbReference type="EMBL" id="CP111012">
    <property type="protein sequence ID" value="WAQ94937.1"/>
    <property type="molecule type" value="Genomic_DNA"/>
</dbReference>